<dbReference type="Proteomes" id="UP000297641">
    <property type="component" value="Unassembled WGS sequence"/>
</dbReference>
<feature type="domain" description="HTH cro/C1-type" evidence="1">
    <location>
        <begin position="14"/>
        <end position="69"/>
    </location>
</feature>
<gene>
    <name evidence="2" type="ORF">EHQ43_17490</name>
</gene>
<protein>
    <submittedName>
        <fullName evidence="2">XRE family transcriptional regulator</fullName>
    </submittedName>
</protein>
<dbReference type="Gene3D" id="1.10.260.40">
    <property type="entry name" value="lambda repressor-like DNA-binding domains"/>
    <property type="match status" value="1"/>
</dbReference>
<evidence type="ECO:0000259" key="1">
    <source>
        <dbReference type="PROSITE" id="PS50943"/>
    </source>
</evidence>
<evidence type="ECO:0000313" key="3">
    <source>
        <dbReference type="Proteomes" id="UP000297641"/>
    </source>
</evidence>
<sequence>MKFEDFLIKIGSNIRKLRLQKGFNQEDLDSGDYPVPVRTLQEIEAGRANLTMKSVYKIAKHLKVQPKDIIDV</sequence>
<name>A0A7I0IKB2_9LEPT</name>
<dbReference type="InterPro" id="IPR001387">
    <property type="entry name" value="Cro/C1-type_HTH"/>
</dbReference>
<dbReference type="Pfam" id="PF01381">
    <property type="entry name" value="HTH_3"/>
    <property type="match status" value="1"/>
</dbReference>
<reference evidence="2 3" key="1">
    <citation type="journal article" date="2019" name="PLoS Negl. Trop. Dis.">
        <title>Revisiting the worldwide diversity of Leptospira species in the environment.</title>
        <authorList>
            <person name="Vincent A.T."/>
            <person name="Schiettekatte O."/>
            <person name="Bourhy P."/>
            <person name="Veyrier F.J."/>
            <person name="Picardeau M."/>
        </authorList>
    </citation>
    <scope>NUCLEOTIDE SEQUENCE [LARGE SCALE GENOMIC DNA]</scope>
    <source>
        <strain evidence="2 3">201800273</strain>
    </source>
</reference>
<dbReference type="GO" id="GO:0003677">
    <property type="term" value="F:DNA binding"/>
    <property type="evidence" value="ECO:0007669"/>
    <property type="project" value="InterPro"/>
</dbReference>
<evidence type="ECO:0000313" key="2">
    <source>
        <dbReference type="EMBL" id="TGL03547.1"/>
    </source>
</evidence>
<organism evidence="2 3">
    <name type="scientific">Leptospira bouyouniensis</name>
    <dbReference type="NCBI Taxonomy" id="2484911"/>
    <lineage>
        <taxon>Bacteria</taxon>
        <taxon>Pseudomonadati</taxon>
        <taxon>Spirochaetota</taxon>
        <taxon>Spirochaetia</taxon>
        <taxon>Leptospirales</taxon>
        <taxon>Leptospiraceae</taxon>
        <taxon>Leptospira</taxon>
    </lineage>
</organism>
<dbReference type="SUPFAM" id="SSF47413">
    <property type="entry name" value="lambda repressor-like DNA-binding domains"/>
    <property type="match status" value="1"/>
</dbReference>
<dbReference type="InterPro" id="IPR010982">
    <property type="entry name" value="Lambda_DNA-bd_dom_sf"/>
</dbReference>
<dbReference type="AlphaFoldDB" id="A0A7I0IKB2"/>
<dbReference type="RefSeq" id="WP_135771852.1">
    <property type="nucleotide sequence ID" value="NZ_RQFT01000012.1"/>
</dbReference>
<proteinExistence type="predicted"/>
<accession>A0A7I0IKB2</accession>
<dbReference type="EMBL" id="RQFT01000012">
    <property type="protein sequence ID" value="TGL03547.1"/>
    <property type="molecule type" value="Genomic_DNA"/>
</dbReference>
<dbReference type="CDD" id="cd00093">
    <property type="entry name" value="HTH_XRE"/>
    <property type="match status" value="1"/>
</dbReference>
<dbReference type="PROSITE" id="PS50943">
    <property type="entry name" value="HTH_CROC1"/>
    <property type="match status" value="1"/>
</dbReference>
<comment type="caution">
    <text evidence="2">The sequence shown here is derived from an EMBL/GenBank/DDBJ whole genome shotgun (WGS) entry which is preliminary data.</text>
</comment>